<comment type="caution">
    <text evidence="1">The sequence shown here is derived from an EMBL/GenBank/DDBJ whole genome shotgun (WGS) entry which is preliminary data.</text>
</comment>
<accession>J5SW83</accession>
<proteinExistence type="predicted"/>
<dbReference type="AlphaFoldDB" id="J5SW83"/>
<gene>
    <name evidence="1" type="ORF">A1Q1_03243</name>
</gene>
<dbReference type="HOGENOM" id="CLU_1176143_0_0_1"/>
<dbReference type="VEuPathDB" id="FungiDB:A1Q1_03243"/>
<dbReference type="KEGG" id="tasa:A1Q1_03243"/>
<sequence length="265" mass="27763">MTSAVASASSAPLNPRPIPIGQSASGHILPGSFMNITSPPNDNAIICSSVSAHTTWSCCGNGGVISQSAFNGKTHMEGACWVNSTGGDAWDACVQKVGIRDGEAGNNTSIAVNGTDGKLLPGLAQCTTWADFLSTAQKDVPDGQVNMTSISTKGFNGEDSSAPKENSVLFSSLDMNSELVNECCDKADKYWHRVAYLEPLGGACIFHKDEAEKNNIYDEYWKPCIEGLGLYPVRLNNVTGHWSAGYANKASAGLLVAAAALALLA</sequence>
<dbReference type="GeneID" id="25986756"/>
<protein>
    <submittedName>
        <fullName evidence="1">Uncharacterized protein</fullName>
    </submittedName>
</protein>
<reference evidence="1 2" key="1">
    <citation type="journal article" date="2012" name="Eukaryot. Cell">
        <title>Draft genome sequence of CBS 2479, the standard type strain of Trichosporon asahii.</title>
        <authorList>
            <person name="Yang R.Y."/>
            <person name="Li H.T."/>
            <person name="Zhu H."/>
            <person name="Zhou G.P."/>
            <person name="Wang M."/>
            <person name="Wang L."/>
        </authorList>
    </citation>
    <scope>NUCLEOTIDE SEQUENCE [LARGE SCALE GENOMIC DNA]</scope>
    <source>
        <strain evidence="2">ATCC 90039 / CBS 2479 / JCM 2466 / KCTC 7840 / NCYC 2677 / UAMH 7654</strain>
    </source>
</reference>
<evidence type="ECO:0000313" key="2">
    <source>
        <dbReference type="Proteomes" id="UP000002748"/>
    </source>
</evidence>
<dbReference type="Proteomes" id="UP000002748">
    <property type="component" value="Unassembled WGS sequence"/>
</dbReference>
<evidence type="ECO:0000313" key="1">
    <source>
        <dbReference type="EMBL" id="EJT47866.1"/>
    </source>
</evidence>
<dbReference type="EMBL" id="ALBS01000226">
    <property type="protein sequence ID" value="EJT47866.1"/>
    <property type="molecule type" value="Genomic_DNA"/>
</dbReference>
<organism evidence="1 2">
    <name type="scientific">Trichosporon asahii var. asahii (strain ATCC 90039 / CBS 2479 / JCM 2466 / KCTC 7840 / NBRC 103889/ NCYC 2677 / UAMH 7654)</name>
    <name type="common">Yeast</name>
    <dbReference type="NCBI Taxonomy" id="1186058"/>
    <lineage>
        <taxon>Eukaryota</taxon>
        <taxon>Fungi</taxon>
        <taxon>Dikarya</taxon>
        <taxon>Basidiomycota</taxon>
        <taxon>Agaricomycotina</taxon>
        <taxon>Tremellomycetes</taxon>
        <taxon>Trichosporonales</taxon>
        <taxon>Trichosporonaceae</taxon>
        <taxon>Trichosporon</taxon>
    </lineage>
</organism>
<dbReference type="RefSeq" id="XP_014178998.1">
    <property type="nucleotide sequence ID" value="XM_014323523.1"/>
</dbReference>
<name>J5SW83_TRIAS</name>